<dbReference type="InterPro" id="IPR001867">
    <property type="entry name" value="OmpR/PhoB-type_DNA-bd"/>
</dbReference>
<dbReference type="InterPro" id="IPR027417">
    <property type="entry name" value="P-loop_NTPase"/>
</dbReference>
<dbReference type="Gene3D" id="1.25.40.10">
    <property type="entry name" value="Tetratricopeptide repeat domain"/>
    <property type="match status" value="1"/>
</dbReference>
<evidence type="ECO:0000259" key="6">
    <source>
        <dbReference type="PROSITE" id="PS51755"/>
    </source>
</evidence>
<dbReference type="Gene3D" id="1.10.10.10">
    <property type="entry name" value="Winged helix-like DNA-binding domain superfamily/Winged helix DNA-binding domain"/>
    <property type="match status" value="1"/>
</dbReference>
<dbReference type="InterPro" id="IPR016032">
    <property type="entry name" value="Sig_transdc_resp-reg_C-effctor"/>
</dbReference>
<proteinExistence type="inferred from homology"/>
<evidence type="ECO:0000256" key="5">
    <source>
        <dbReference type="PROSITE-ProRule" id="PRU01091"/>
    </source>
</evidence>
<gene>
    <name evidence="7" type="ORF">ACFPIJ_41035</name>
</gene>
<dbReference type="Proteomes" id="UP001595912">
    <property type="component" value="Unassembled WGS sequence"/>
</dbReference>
<keyword evidence="2" id="KW-0805">Transcription regulation</keyword>
<comment type="caution">
    <text evidence="7">The sequence shown here is derived from an EMBL/GenBank/DDBJ whole genome shotgun (WGS) entry which is preliminary data.</text>
</comment>
<dbReference type="EMBL" id="JBHSIU010000058">
    <property type="protein sequence ID" value="MFC5004199.1"/>
    <property type="molecule type" value="Genomic_DNA"/>
</dbReference>
<accession>A0ABV9W864</accession>
<protein>
    <submittedName>
        <fullName evidence="7">BTAD domain-containing putative transcriptional regulator</fullName>
    </submittedName>
</protein>
<keyword evidence="3 5" id="KW-0238">DNA-binding</keyword>
<sequence length="581" mass="63063">MQFRLLGPLSVTAATGEQIEVSRPKTRLLLAVLLTQANSVVSADLLVDSLWGPRPVRSARANLKSYVLALRRTLSPLNPALAPVNTASNGYWIEVPPEGLDLLTFERLVDDAGQARRRGHRELASAHLETALALWRGEALEGIPLTTDRLAATARRFEDRRLTAVEHLIDARIESGRHAETIGELQTWIATHPLRERLWEQLMLAMYRDGRQADALAAYQRLRERLIEDVGVEPSPSVRALQSRILAADPALATPHRDAPDPVSLSAGHKPRQLPLDVATFVGRDDELTRARPLLDPQGDYRPQPVLVIHGAPGVGKAAFAVRLANLSSASFPDGQLYVNLHGATPGVAPVPASEALGRWLRTLGIAATDLPHDVEERAALFRSLVADRRMLILLDNAATADSVRPLLPGSPGTAVVITSRAGLAILDGSLDMHLGPLSPQASRAMLDKLIGPARTTREPEATQRLAALCDFLPLALHLAAARLKARPSWTVSHLVSRLLDERHRLVELATGDVGVRCSLSVGCTALRDSADPDDRAAAQAFCLLGALRVTHFHLELGEHREALQVLPDSLDRAQDPPPPR</sequence>
<feature type="DNA-binding region" description="OmpR/PhoB-type" evidence="5">
    <location>
        <begin position="1"/>
        <end position="95"/>
    </location>
</feature>
<dbReference type="CDD" id="cd15831">
    <property type="entry name" value="BTAD"/>
    <property type="match status" value="1"/>
</dbReference>
<evidence type="ECO:0000256" key="3">
    <source>
        <dbReference type="ARBA" id="ARBA00023125"/>
    </source>
</evidence>
<dbReference type="InterPro" id="IPR005158">
    <property type="entry name" value="BTAD"/>
</dbReference>
<name>A0ABV9W864_9ACTN</name>
<evidence type="ECO:0000256" key="2">
    <source>
        <dbReference type="ARBA" id="ARBA00023015"/>
    </source>
</evidence>
<keyword evidence="8" id="KW-1185">Reference proteome</keyword>
<dbReference type="SMART" id="SM00382">
    <property type="entry name" value="AAA"/>
    <property type="match status" value="1"/>
</dbReference>
<dbReference type="SMART" id="SM01043">
    <property type="entry name" value="BTAD"/>
    <property type="match status" value="1"/>
</dbReference>
<dbReference type="PANTHER" id="PTHR35807:SF1">
    <property type="entry name" value="TRANSCRIPTIONAL REGULATOR REDD"/>
    <property type="match status" value="1"/>
</dbReference>
<evidence type="ECO:0000313" key="7">
    <source>
        <dbReference type="EMBL" id="MFC5004199.1"/>
    </source>
</evidence>
<dbReference type="Gene3D" id="3.40.50.300">
    <property type="entry name" value="P-loop containing nucleotide triphosphate hydrolases"/>
    <property type="match status" value="1"/>
</dbReference>
<evidence type="ECO:0000313" key="8">
    <source>
        <dbReference type="Proteomes" id="UP001595912"/>
    </source>
</evidence>
<dbReference type="SMART" id="SM00862">
    <property type="entry name" value="Trans_reg_C"/>
    <property type="match status" value="1"/>
</dbReference>
<dbReference type="PROSITE" id="PS51755">
    <property type="entry name" value="OMPR_PHOB"/>
    <property type="match status" value="1"/>
</dbReference>
<dbReference type="InterPro" id="IPR003593">
    <property type="entry name" value="AAA+_ATPase"/>
</dbReference>
<dbReference type="SUPFAM" id="SSF52540">
    <property type="entry name" value="P-loop containing nucleoside triphosphate hydrolases"/>
    <property type="match status" value="1"/>
</dbReference>
<dbReference type="RefSeq" id="WP_380123857.1">
    <property type="nucleotide sequence ID" value="NZ_JBHSIU010000058.1"/>
</dbReference>
<dbReference type="PANTHER" id="PTHR35807">
    <property type="entry name" value="TRANSCRIPTIONAL REGULATOR REDD-RELATED"/>
    <property type="match status" value="1"/>
</dbReference>
<evidence type="ECO:0000256" key="1">
    <source>
        <dbReference type="ARBA" id="ARBA00005820"/>
    </source>
</evidence>
<evidence type="ECO:0000256" key="4">
    <source>
        <dbReference type="ARBA" id="ARBA00023163"/>
    </source>
</evidence>
<dbReference type="PRINTS" id="PR00364">
    <property type="entry name" value="DISEASERSIST"/>
</dbReference>
<dbReference type="InterPro" id="IPR011990">
    <property type="entry name" value="TPR-like_helical_dom_sf"/>
</dbReference>
<organism evidence="7 8">
    <name type="scientific">Dactylosporangium cerinum</name>
    <dbReference type="NCBI Taxonomy" id="1434730"/>
    <lineage>
        <taxon>Bacteria</taxon>
        <taxon>Bacillati</taxon>
        <taxon>Actinomycetota</taxon>
        <taxon>Actinomycetes</taxon>
        <taxon>Micromonosporales</taxon>
        <taxon>Micromonosporaceae</taxon>
        <taxon>Dactylosporangium</taxon>
    </lineage>
</organism>
<dbReference type="SUPFAM" id="SSF46894">
    <property type="entry name" value="C-terminal effector domain of the bipartite response regulators"/>
    <property type="match status" value="1"/>
</dbReference>
<dbReference type="InterPro" id="IPR036388">
    <property type="entry name" value="WH-like_DNA-bd_sf"/>
</dbReference>
<dbReference type="InterPro" id="IPR051677">
    <property type="entry name" value="AfsR-DnrI-RedD_regulator"/>
</dbReference>
<feature type="domain" description="OmpR/PhoB-type" evidence="6">
    <location>
        <begin position="1"/>
        <end position="95"/>
    </location>
</feature>
<dbReference type="Pfam" id="PF03704">
    <property type="entry name" value="BTAD"/>
    <property type="match status" value="1"/>
</dbReference>
<comment type="similarity">
    <text evidence="1">Belongs to the AfsR/DnrI/RedD regulatory family.</text>
</comment>
<keyword evidence="4" id="KW-0804">Transcription</keyword>
<dbReference type="SUPFAM" id="SSF48452">
    <property type="entry name" value="TPR-like"/>
    <property type="match status" value="1"/>
</dbReference>
<reference evidence="8" key="1">
    <citation type="journal article" date="2019" name="Int. J. Syst. Evol. Microbiol.">
        <title>The Global Catalogue of Microorganisms (GCM) 10K type strain sequencing project: providing services to taxonomists for standard genome sequencing and annotation.</title>
        <authorList>
            <consortium name="The Broad Institute Genomics Platform"/>
            <consortium name="The Broad Institute Genome Sequencing Center for Infectious Disease"/>
            <person name="Wu L."/>
            <person name="Ma J."/>
        </authorList>
    </citation>
    <scope>NUCLEOTIDE SEQUENCE [LARGE SCALE GENOMIC DNA]</scope>
    <source>
        <strain evidence="8">CGMCC 4.7152</strain>
    </source>
</reference>